<dbReference type="Gene3D" id="3.20.20.80">
    <property type="entry name" value="Glycosidases"/>
    <property type="match status" value="1"/>
</dbReference>
<keyword evidence="3 6" id="KW-0326">Glycosidase</keyword>
<protein>
    <submittedName>
        <fullName evidence="6">Alpha-glucosidase</fullName>
        <ecNumber evidence="6">3.2.1.20</ecNumber>
    </submittedName>
</protein>
<evidence type="ECO:0000313" key="7">
    <source>
        <dbReference type="Proteomes" id="UP000557739"/>
    </source>
</evidence>
<dbReference type="SMART" id="SM00642">
    <property type="entry name" value="Aamy"/>
    <property type="match status" value="1"/>
</dbReference>
<comment type="caution">
    <text evidence="6">The sequence shown here is derived from an EMBL/GenBank/DDBJ whole genome shotgun (WGS) entry which is preliminary data.</text>
</comment>
<dbReference type="Proteomes" id="UP000557739">
    <property type="component" value="Unassembled WGS sequence"/>
</dbReference>
<dbReference type="RefSeq" id="WP_184027366.1">
    <property type="nucleotide sequence ID" value="NZ_JACIJJ010000002.1"/>
</dbReference>
<dbReference type="GO" id="GO:0009313">
    <property type="term" value="P:oligosaccharide catabolic process"/>
    <property type="evidence" value="ECO:0007669"/>
    <property type="project" value="TreeGrafter"/>
</dbReference>
<dbReference type="EC" id="3.2.1.20" evidence="6"/>
<dbReference type="InterPro" id="IPR006047">
    <property type="entry name" value="GH13_cat_dom"/>
</dbReference>
<dbReference type="AlphaFoldDB" id="A0A7W9AQI5"/>
<feature type="domain" description="Glycosyl hydrolase family 13 catalytic" evidence="5">
    <location>
        <begin position="48"/>
        <end position="423"/>
    </location>
</feature>
<dbReference type="InterPro" id="IPR045857">
    <property type="entry name" value="O16G_dom_2"/>
</dbReference>
<comment type="similarity">
    <text evidence="1">Belongs to the glycosyl hydrolase 13 family.</text>
</comment>
<evidence type="ECO:0000259" key="5">
    <source>
        <dbReference type="SMART" id="SM00642"/>
    </source>
</evidence>
<dbReference type="GO" id="GO:0004556">
    <property type="term" value="F:alpha-amylase activity"/>
    <property type="evidence" value="ECO:0007669"/>
    <property type="project" value="TreeGrafter"/>
</dbReference>
<feature type="signal peptide" evidence="4">
    <location>
        <begin position="1"/>
        <end position="23"/>
    </location>
</feature>
<dbReference type="PANTHER" id="PTHR10357:SF179">
    <property type="entry name" value="NEUTRAL AND BASIC AMINO ACID TRANSPORT PROTEIN RBAT"/>
    <property type="match status" value="1"/>
</dbReference>
<dbReference type="EMBL" id="JACIJJ010000002">
    <property type="protein sequence ID" value="MBB5698561.1"/>
    <property type="molecule type" value="Genomic_DNA"/>
</dbReference>
<dbReference type="Gene3D" id="3.90.400.10">
    <property type="entry name" value="Oligo-1,6-glucosidase, Domain 2"/>
    <property type="match status" value="1"/>
</dbReference>
<name>A0A7W9AQI5_9SPHN</name>
<gene>
    <name evidence="6" type="ORF">FHR19_001906</name>
</gene>
<accession>A0A7W9AQI5</accession>
<evidence type="ECO:0000256" key="1">
    <source>
        <dbReference type="ARBA" id="ARBA00008061"/>
    </source>
</evidence>
<evidence type="ECO:0000313" key="6">
    <source>
        <dbReference type="EMBL" id="MBB5698561.1"/>
    </source>
</evidence>
<feature type="chain" id="PRO_5031551334" evidence="4">
    <location>
        <begin position="24"/>
        <end position="581"/>
    </location>
</feature>
<evidence type="ECO:0000256" key="3">
    <source>
        <dbReference type="ARBA" id="ARBA00023295"/>
    </source>
</evidence>
<dbReference type="Pfam" id="PF00128">
    <property type="entry name" value="Alpha-amylase"/>
    <property type="match status" value="1"/>
</dbReference>
<keyword evidence="2 6" id="KW-0378">Hydrolase</keyword>
<keyword evidence="4" id="KW-0732">Signal</keyword>
<evidence type="ECO:0000256" key="2">
    <source>
        <dbReference type="ARBA" id="ARBA00022801"/>
    </source>
</evidence>
<dbReference type="GO" id="GO:0004558">
    <property type="term" value="F:alpha-1,4-glucosidase activity"/>
    <property type="evidence" value="ECO:0007669"/>
    <property type="project" value="UniProtKB-EC"/>
</dbReference>
<sequence length="581" mass="64525">MRIMRAPGVALAAAAIVCQPAIAGPGSSLGPAARATPAPWWQHAVIYEIYPRSFQDSDGDGVGDLRGITSRLDYLKSLGLDAIWITPFFKSPNADFGYDVSDYTAIDPQYGTMADWDELVAEARKRGIRVMVDLVVNHSSADHAWFKESRSSRTNAKADWYVWRDGTPDTPPTNWKSIFGGPAWTWDPGRKQWYYHIFLPQQPDLNWQNPGLKQAMFDVVRFWLDHGAAGFRLDATPYLFEDTSWPQDKDPDADPVWLKPYNSQLPGTNQVLRELRKAVDGYPGNPVLLGESSTRSIEQLRAVYGRDKDEIHLPMNFLVGNMTRLDAAELKRRYDEAATKLDGLTPVSFFSNHDQSRQWSEFGDGRNNDRIAKMSAALTMLNPGVALLYYGEEIGMGDADKATLAKAPIGPKRPRTDDRDRARTPMQWNAGVNAGFTRGTPWLPVATGYQARNVAAEDGKPDSLLNWYRMLAKLRRTDPAFRTGRYVPLDSGDPSVFAFARVNPDGSGAMVLANVGADRRTARPSGLAGVTPQGAGATCASGKALRGLTLQPHETCIVRFGQGKRNFGFWRLKRLKPPFDL</sequence>
<dbReference type="FunFam" id="3.90.400.10:FF:000002">
    <property type="entry name" value="Sucrose isomerase"/>
    <property type="match status" value="1"/>
</dbReference>
<keyword evidence="7" id="KW-1185">Reference proteome</keyword>
<organism evidence="6 7">
    <name type="scientific">Sphingomonas yantingensis</name>
    <dbReference type="NCBI Taxonomy" id="1241761"/>
    <lineage>
        <taxon>Bacteria</taxon>
        <taxon>Pseudomonadati</taxon>
        <taxon>Pseudomonadota</taxon>
        <taxon>Alphaproteobacteria</taxon>
        <taxon>Sphingomonadales</taxon>
        <taxon>Sphingomonadaceae</taxon>
        <taxon>Sphingomonas</taxon>
    </lineage>
</organism>
<dbReference type="InterPro" id="IPR017853">
    <property type="entry name" value="GH"/>
</dbReference>
<dbReference type="SUPFAM" id="SSF51445">
    <property type="entry name" value="(Trans)glycosidases"/>
    <property type="match status" value="1"/>
</dbReference>
<reference evidence="6 7" key="1">
    <citation type="submission" date="2020-08" db="EMBL/GenBank/DDBJ databases">
        <title>Genomic Encyclopedia of Type Strains, Phase IV (KMG-IV): sequencing the most valuable type-strain genomes for metagenomic binning, comparative biology and taxonomic classification.</title>
        <authorList>
            <person name="Goeker M."/>
        </authorList>
    </citation>
    <scope>NUCLEOTIDE SEQUENCE [LARGE SCALE GENOMIC DNA]</scope>
    <source>
        <strain evidence="6 7">DSM 27244</strain>
    </source>
</reference>
<dbReference type="CDD" id="cd11333">
    <property type="entry name" value="AmyAc_SI_OligoGlu_DGase"/>
    <property type="match status" value="1"/>
</dbReference>
<evidence type="ECO:0000256" key="4">
    <source>
        <dbReference type="SAM" id="SignalP"/>
    </source>
</evidence>
<proteinExistence type="inferred from homology"/>
<dbReference type="PANTHER" id="PTHR10357">
    <property type="entry name" value="ALPHA-AMYLASE FAMILY MEMBER"/>
    <property type="match status" value="1"/>
</dbReference>